<reference evidence="15 16" key="1">
    <citation type="submission" date="2016-10" db="EMBL/GenBank/DDBJ databases">
        <authorList>
            <person name="de Groot N.N."/>
        </authorList>
    </citation>
    <scope>NUCLEOTIDE SEQUENCE [LARGE SCALE GENOMIC DNA]</scope>
    <source>
        <strain evidence="15 16">DSM 23413</strain>
    </source>
</reference>
<feature type="transmembrane region" description="Helical" evidence="13">
    <location>
        <begin position="185"/>
        <end position="209"/>
    </location>
</feature>
<accession>A0A1H5Z8B7</accession>
<evidence type="ECO:0000313" key="15">
    <source>
        <dbReference type="EMBL" id="SEG31975.1"/>
    </source>
</evidence>
<feature type="transmembrane region" description="Helical" evidence="13">
    <location>
        <begin position="391"/>
        <end position="412"/>
    </location>
</feature>
<dbReference type="RefSeq" id="WP_104009345.1">
    <property type="nucleotide sequence ID" value="NZ_FNVD01000030.1"/>
</dbReference>
<proteinExistence type="inferred from homology"/>
<keyword evidence="9 13" id="KW-0249">Electron transport</keyword>
<feature type="transmembrane region" description="Helical" evidence="13">
    <location>
        <begin position="129"/>
        <end position="152"/>
    </location>
</feature>
<evidence type="ECO:0000256" key="1">
    <source>
        <dbReference type="ARBA" id="ARBA00004429"/>
    </source>
</evidence>
<dbReference type="InterPro" id="IPR002585">
    <property type="entry name" value="Cyt-d_ubiquinol_oxidase_su_1"/>
</dbReference>
<evidence type="ECO:0000256" key="4">
    <source>
        <dbReference type="ARBA" id="ARBA00022475"/>
    </source>
</evidence>
<keyword evidence="12 13" id="KW-0472">Membrane</keyword>
<name>A0A1H5Z8B7_9RHOB</name>
<evidence type="ECO:0000313" key="16">
    <source>
        <dbReference type="Proteomes" id="UP000236742"/>
    </source>
</evidence>
<feature type="compositionally biased region" description="Low complexity" evidence="14">
    <location>
        <begin position="532"/>
        <end position="541"/>
    </location>
</feature>
<keyword evidence="11 13" id="KW-0408">Iron</keyword>
<sequence length="555" mass="61788">MELDVVELSRLQFAMTAMYHFLFVPLTLGLSIIVAIMETVYVMTGRPIWRQMTKFWGTLFGINFVLGVATGITMEFQFGMNWSYYSHYVGDIFGAPLAIEGLMAFFLEATFVGLFFFGWDKLSKVQHLVVAWLVALGSNFSALWILIANGWMQNPVGAEFNPDTMRMEMTSFFDVLFNEVAQAKFVHTVSAGYVTAAVFVLGVSAWYLLKNRHVELARRSITVAASFGLASALAVVVLGDESGYSASHTQRMKLAAIEAMWETEPAPASFTAIGFPDQEARETHYAVRIPWVMGIIGTRSLTQEIPGIEDLVEEAHERVERGIIAYDALQTIREQRDATPADVRARFEEHSGDLGFAYLLLRYVDDPREATPEQIAQAAEDTVPTVWPLFWAFRIMVGLGFAFIGVMAYFFYRSSFKGQTYPRWALWAAVVAIPTPWIAAEMGWFVAEFGRQPWTVDGVLPTALSASHLSVADLLITLAGFMIFYSILFVVEIGLMLKYIRKGPFQDVAETEAWEARHEHRLRTHDGQGPFAPAGARAASAVDDGLSGASTTPAE</sequence>
<dbReference type="OrthoDB" id="9807042at2"/>
<evidence type="ECO:0000256" key="10">
    <source>
        <dbReference type="ARBA" id="ARBA00022989"/>
    </source>
</evidence>
<evidence type="ECO:0000256" key="14">
    <source>
        <dbReference type="SAM" id="MobiDB-lite"/>
    </source>
</evidence>
<keyword evidence="5" id="KW-0997">Cell inner membrane</keyword>
<evidence type="ECO:0000256" key="7">
    <source>
        <dbReference type="ARBA" id="ARBA00022692"/>
    </source>
</evidence>
<evidence type="ECO:0000256" key="5">
    <source>
        <dbReference type="ARBA" id="ARBA00022519"/>
    </source>
</evidence>
<dbReference type="PANTHER" id="PTHR30365:SF0">
    <property type="entry name" value="CYTOCHROME BD-I UBIQUINOL OXIDASE SUBUNIT 1"/>
    <property type="match status" value="1"/>
</dbReference>
<evidence type="ECO:0000256" key="2">
    <source>
        <dbReference type="ARBA" id="ARBA00009819"/>
    </source>
</evidence>
<dbReference type="AlphaFoldDB" id="A0A1H5Z8B7"/>
<dbReference type="Proteomes" id="UP000236742">
    <property type="component" value="Unassembled WGS sequence"/>
</dbReference>
<dbReference type="EMBL" id="FNVD01000030">
    <property type="protein sequence ID" value="SEG31975.1"/>
    <property type="molecule type" value="Genomic_DNA"/>
</dbReference>
<keyword evidence="7 13" id="KW-0812">Transmembrane</keyword>
<evidence type="ECO:0000256" key="12">
    <source>
        <dbReference type="ARBA" id="ARBA00023136"/>
    </source>
</evidence>
<dbReference type="PANTHER" id="PTHR30365">
    <property type="entry name" value="CYTOCHROME D UBIQUINOL OXIDASE"/>
    <property type="match status" value="1"/>
</dbReference>
<protein>
    <submittedName>
        <fullName evidence="15">Cytochrome d ubiquinol oxidase subunit I</fullName>
    </submittedName>
</protein>
<feature type="region of interest" description="Disordered" evidence="14">
    <location>
        <begin position="525"/>
        <end position="555"/>
    </location>
</feature>
<organism evidence="15 16">
    <name type="scientific">Jhaorihella thermophila</name>
    <dbReference type="NCBI Taxonomy" id="488547"/>
    <lineage>
        <taxon>Bacteria</taxon>
        <taxon>Pseudomonadati</taxon>
        <taxon>Pseudomonadota</taxon>
        <taxon>Alphaproteobacteria</taxon>
        <taxon>Rhodobacterales</taxon>
        <taxon>Paracoccaceae</taxon>
        <taxon>Jhaorihella</taxon>
    </lineage>
</organism>
<dbReference type="GO" id="GO:0016682">
    <property type="term" value="F:oxidoreductase activity, acting on diphenols and related substances as donors, oxygen as acceptor"/>
    <property type="evidence" value="ECO:0007669"/>
    <property type="project" value="TreeGrafter"/>
</dbReference>
<dbReference type="GO" id="GO:0019646">
    <property type="term" value="P:aerobic electron transport chain"/>
    <property type="evidence" value="ECO:0007669"/>
    <property type="project" value="InterPro"/>
</dbReference>
<keyword evidence="3 13" id="KW-0813">Transport</keyword>
<evidence type="ECO:0000256" key="13">
    <source>
        <dbReference type="PIRNR" id="PIRNR006446"/>
    </source>
</evidence>
<dbReference type="GO" id="GO:0020037">
    <property type="term" value="F:heme binding"/>
    <property type="evidence" value="ECO:0007669"/>
    <property type="project" value="TreeGrafter"/>
</dbReference>
<feature type="transmembrane region" description="Helical" evidence="13">
    <location>
        <begin position="474"/>
        <end position="497"/>
    </location>
</feature>
<evidence type="ECO:0000256" key="3">
    <source>
        <dbReference type="ARBA" id="ARBA00022448"/>
    </source>
</evidence>
<keyword evidence="8 13" id="KW-0479">Metal-binding</keyword>
<keyword evidence="16" id="KW-1185">Reference proteome</keyword>
<keyword evidence="4 13" id="KW-1003">Cell membrane</keyword>
<keyword evidence="6 13" id="KW-0349">Heme</keyword>
<evidence type="ECO:0000256" key="6">
    <source>
        <dbReference type="ARBA" id="ARBA00022617"/>
    </source>
</evidence>
<evidence type="ECO:0000256" key="11">
    <source>
        <dbReference type="ARBA" id="ARBA00023004"/>
    </source>
</evidence>
<feature type="transmembrane region" description="Helical" evidence="13">
    <location>
        <begin position="55"/>
        <end position="72"/>
    </location>
</feature>
<comment type="subcellular location">
    <subcellularLocation>
        <location evidence="1">Cell inner membrane</location>
        <topology evidence="1">Multi-pass membrane protein</topology>
    </subcellularLocation>
</comment>
<dbReference type="GO" id="GO:0005886">
    <property type="term" value="C:plasma membrane"/>
    <property type="evidence" value="ECO:0007669"/>
    <property type="project" value="UniProtKB-SubCell"/>
</dbReference>
<keyword evidence="10 13" id="KW-1133">Transmembrane helix</keyword>
<dbReference type="PIRSF" id="PIRSF006446">
    <property type="entry name" value="Cyt_quinol_oxidase_1"/>
    <property type="match status" value="1"/>
</dbReference>
<gene>
    <name evidence="15" type="ORF">SAMN05421751_13016</name>
</gene>
<dbReference type="GO" id="GO:0046872">
    <property type="term" value="F:metal ion binding"/>
    <property type="evidence" value="ECO:0007669"/>
    <property type="project" value="UniProtKB-UniRule"/>
</dbReference>
<feature type="transmembrane region" description="Helical" evidence="13">
    <location>
        <begin position="424"/>
        <end position="447"/>
    </location>
</feature>
<comment type="similarity">
    <text evidence="2 13">Belongs to the cytochrome ubiquinol oxidase subunit 1 family.</text>
</comment>
<evidence type="ECO:0000256" key="9">
    <source>
        <dbReference type="ARBA" id="ARBA00022982"/>
    </source>
</evidence>
<feature type="transmembrane region" description="Helical" evidence="13">
    <location>
        <begin position="20"/>
        <end position="43"/>
    </location>
</feature>
<dbReference type="GO" id="GO:0070069">
    <property type="term" value="C:cytochrome complex"/>
    <property type="evidence" value="ECO:0007669"/>
    <property type="project" value="UniProtKB-UniRule"/>
</dbReference>
<feature type="transmembrane region" description="Helical" evidence="13">
    <location>
        <begin position="221"/>
        <end position="239"/>
    </location>
</feature>
<feature type="transmembrane region" description="Helical" evidence="13">
    <location>
        <begin position="92"/>
        <end position="117"/>
    </location>
</feature>
<dbReference type="Pfam" id="PF01654">
    <property type="entry name" value="Cyt_bd_oxida_I"/>
    <property type="match status" value="1"/>
</dbReference>
<evidence type="ECO:0000256" key="8">
    <source>
        <dbReference type="ARBA" id="ARBA00022723"/>
    </source>
</evidence>
<dbReference type="GO" id="GO:0009055">
    <property type="term" value="F:electron transfer activity"/>
    <property type="evidence" value="ECO:0007669"/>
    <property type="project" value="UniProtKB-UniRule"/>
</dbReference>